<dbReference type="STRING" id="1237149.C900_05864"/>
<dbReference type="OrthoDB" id="1059469at2"/>
<proteinExistence type="predicted"/>
<protein>
    <submittedName>
        <fullName evidence="1">Uncharacterized protein</fullName>
    </submittedName>
</protein>
<evidence type="ECO:0000313" key="2">
    <source>
        <dbReference type="Proteomes" id="UP000011135"/>
    </source>
</evidence>
<evidence type="ECO:0000313" key="1">
    <source>
        <dbReference type="EMBL" id="ELR68768.1"/>
    </source>
</evidence>
<comment type="caution">
    <text evidence="1">The sequence shown here is derived from an EMBL/GenBank/DDBJ whole genome shotgun (WGS) entry which is preliminary data.</text>
</comment>
<dbReference type="EMBL" id="AMZN01000093">
    <property type="protein sequence ID" value="ELR68768.1"/>
    <property type="molecule type" value="Genomic_DNA"/>
</dbReference>
<keyword evidence="2" id="KW-1185">Reference proteome</keyword>
<gene>
    <name evidence="1" type="ORF">C900_05864</name>
</gene>
<dbReference type="Proteomes" id="UP000011135">
    <property type="component" value="Unassembled WGS sequence"/>
</dbReference>
<organism evidence="1 2">
    <name type="scientific">Fulvivirga imtechensis AK7</name>
    <dbReference type="NCBI Taxonomy" id="1237149"/>
    <lineage>
        <taxon>Bacteria</taxon>
        <taxon>Pseudomonadati</taxon>
        <taxon>Bacteroidota</taxon>
        <taxon>Cytophagia</taxon>
        <taxon>Cytophagales</taxon>
        <taxon>Fulvivirgaceae</taxon>
        <taxon>Fulvivirga</taxon>
    </lineage>
</organism>
<dbReference type="eggNOG" id="ENOG502ZA8D">
    <property type="taxonomic scope" value="Bacteria"/>
</dbReference>
<name>L8JKN8_9BACT</name>
<dbReference type="AlphaFoldDB" id="L8JKN8"/>
<reference evidence="1 2" key="1">
    <citation type="submission" date="2012-12" db="EMBL/GenBank/DDBJ databases">
        <title>Genome assembly of Fulvivirga imtechensis AK7.</title>
        <authorList>
            <person name="Nupur N."/>
            <person name="Khatri I."/>
            <person name="Kumar R."/>
            <person name="Subramanian S."/>
            <person name="Pinnaka A."/>
        </authorList>
    </citation>
    <scope>NUCLEOTIDE SEQUENCE [LARGE SCALE GENOMIC DNA]</scope>
    <source>
        <strain evidence="1 2">AK7</strain>
    </source>
</reference>
<accession>L8JKN8</accession>
<sequence>MISTLTVIGQIAQPARFEVEIPGGHDFEVVSAGEGGLLLFREKENTHKTGDQLWEIIKLDTALNALWKKEYFIPADLTLLGRYFENDQLYLLFRSQNLSKRNLELFTLTASSGAVATTTIRNFIPFALQSFKVLNNASVLVGGYYNYRPLVILYDLEKNVPRVLPGLFNERSELIEIKINPDDTFDVILKGRTLEKVMTLFISTFDSNGNLIKKIVLDTEKSKGLLFGRGQSLDGQAQLIAGVYGKRYSEYSRGIFVANINEYGEQQIKFYNYGELKNFFRYMKAKRERRVLNRIERKKFKNKKLRFNYRLLVHELIKSDDQYILLGEAFYPKYRTVNSNSGLFNSVWTVNRGIYHSNLIFDGYRYTHAVILGFDKKGNLLWDNSFEINDVISFELEQFVQVDIERDKIVLLYVFDDAIRSKIIRGSEVLEGKEESKVRLTIETSEALEAKTKIEGLEKWYGNVFFTYGVQNIKSTGTAIPAREVFFVNKVIYE</sequence>